<dbReference type="NCBIfam" id="TIGR00328">
    <property type="entry name" value="flhB"/>
    <property type="match status" value="1"/>
</dbReference>
<dbReference type="InterPro" id="IPR002010">
    <property type="entry name" value="T3SS_IM_R"/>
</dbReference>
<dbReference type="NCBIfam" id="TIGR01400">
    <property type="entry name" value="fliR"/>
    <property type="match status" value="1"/>
</dbReference>
<evidence type="ECO:0000256" key="6">
    <source>
        <dbReference type="ARBA" id="ARBA00022692"/>
    </source>
</evidence>
<evidence type="ECO:0000256" key="4">
    <source>
        <dbReference type="ARBA" id="ARBA00022448"/>
    </source>
</evidence>
<organism evidence="15 16">
    <name type="scientific">Clostridium rhizosphaerae</name>
    <dbReference type="NCBI Taxonomy" id="2803861"/>
    <lineage>
        <taxon>Bacteria</taxon>
        <taxon>Bacillati</taxon>
        <taxon>Bacillota</taxon>
        <taxon>Clostridia</taxon>
        <taxon>Eubacteriales</taxon>
        <taxon>Clostridiaceae</taxon>
        <taxon>Clostridium</taxon>
    </lineage>
</organism>
<protein>
    <recommendedName>
        <fullName evidence="13 14">Flagellar biosynthetic protein FliR</fullName>
    </recommendedName>
</protein>
<evidence type="ECO:0000313" key="16">
    <source>
        <dbReference type="Proteomes" id="UP000632377"/>
    </source>
</evidence>
<comment type="subcellular location">
    <subcellularLocation>
        <location evidence="14">Cell membrane</location>
        <topology evidence="14">Multi-pass membrane protein</topology>
    </subcellularLocation>
    <subcellularLocation>
        <location evidence="14">Bacterial flagellum basal body</location>
    </subcellularLocation>
</comment>
<dbReference type="NCBIfam" id="NF009411">
    <property type="entry name" value="PRK12772.1"/>
    <property type="match status" value="1"/>
</dbReference>
<dbReference type="PRINTS" id="PR00950">
    <property type="entry name" value="TYPE3IMSPROT"/>
</dbReference>
<dbReference type="Pfam" id="PF01312">
    <property type="entry name" value="Bac_export_2"/>
    <property type="match status" value="1"/>
</dbReference>
<keyword evidence="9 14" id="KW-1133">Transmembrane helix</keyword>
<keyword evidence="16" id="KW-1185">Reference proteome</keyword>
<evidence type="ECO:0000256" key="12">
    <source>
        <dbReference type="ARBA" id="ARBA00023225"/>
    </source>
</evidence>
<comment type="similarity">
    <text evidence="3">Belongs to the type III secretion exporter family.</text>
</comment>
<comment type="caution">
    <text evidence="15">The sequence shown here is derived from an EMBL/GenBank/DDBJ whole genome shotgun (WGS) entry which is preliminary data.</text>
</comment>
<feature type="transmembrane region" description="Helical" evidence="14">
    <location>
        <begin position="393"/>
        <end position="419"/>
    </location>
</feature>
<evidence type="ECO:0000256" key="7">
    <source>
        <dbReference type="ARBA" id="ARBA00022795"/>
    </source>
</evidence>
<keyword evidence="10 14" id="KW-0472">Membrane</keyword>
<comment type="function">
    <text evidence="1 14">Role in flagellar biosynthesis.</text>
</comment>
<feature type="transmembrane region" description="Helical" evidence="14">
    <location>
        <begin position="64"/>
        <end position="90"/>
    </location>
</feature>
<dbReference type="PANTHER" id="PTHR30531:SF12">
    <property type="entry name" value="FLAGELLAR BIOSYNTHETIC PROTEIN FLHB"/>
    <property type="match status" value="1"/>
</dbReference>
<feature type="transmembrane region" description="Helical" evidence="14">
    <location>
        <begin position="123"/>
        <end position="146"/>
    </location>
</feature>
<evidence type="ECO:0000256" key="10">
    <source>
        <dbReference type="ARBA" id="ARBA00023136"/>
    </source>
</evidence>
<keyword evidence="6 14" id="KW-0812">Transmembrane</keyword>
<reference evidence="15 16" key="1">
    <citation type="submission" date="2021-01" db="EMBL/GenBank/DDBJ databases">
        <title>Genome public.</title>
        <authorList>
            <person name="Liu C."/>
            <person name="Sun Q."/>
        </authorList>
    </citation>
    <scope>NUCLEOTIDE SEQUENCE [LARGE SCALE GENOMIC DNA]</scope>
    <source>
        <strain evidence="15 16">YIM B02515</strain>
    </source>
</reference>
<feature type="transmembrane region" description="Helical" evidence="14">
    <location>
        <begin position="439"/>
        <end position="466"/>
    </location>
</feature>
<evidence type="ECO:0000256" key="2">
    <source>
        <dbReference type="ARBA" id="ARBA00009772"/>
    </source>
</evidence>
<keyword evidence="8" id="KW-0653">Protein transport</keyword>
<name>A0ABS1TF32_9CLOT</name>
<keyword evidence="5 14" id="KW-1003">Cell membrane</keyword>
<accession>A0ABS1TF32</accession>
<dbReference type="Gene3D" id="6.10.250.2080">
    <property type="match status" value="1"/>
</dbReference>
<evidence type="ECO:0000256" key="1">
    <source>
        <dbReference type="ARBA" id="ARBA00002578"/>
    </source>
</evidence>
<evidence type="ECO:0000313" key="15">
    <source>
        <dbReference type="EMBL" id="MBL4937981.1"/>
    </source>
</evidence>
<keyword evidence="4" id="KW-0813">Transport</keyword>
<gene>
    <name evidence="15" type="ORF">JK636_19915</name>
</gene>
<keyword evidence="11 14" id="KW-0975">Bacterial flagellum</keyword>
<dbReference type="Pfam" id="PF01311">
    <property type="entry name" value="Bac_export_1"/>
    <property type="match status" value="1"/>
</dbReference>
<feature type="transmembrane region" description="Helical" evidence="14">
    <location>
        <begin position="211"/>
        <end position="232"/>
    </location>
</feature>
<proteinExistence type="inferred from homology"/>
<feature type="transmembrane region" description="Helical" evidence="14">
    <location>
        <begin position="166"/>
        <end position="191"/>
    </location>
</feature>
<dbReference type="InterPro" id="IPR006135">
    <property type="entry name" value="T3SS_substrate_exporter"/>
</dbReference>
<evidence type="ECO:0000256" key="8">
    <source>
        <dbReference type="ARBA" id="ARBA00022927"/>
    </source>
</evidence>
<evidence type="ECO:0000256" key="11">
    <source>
        <dbReference type="ARBA" id="ARBA00023143"/>
    </source>
</evidence>
<dbReference type="InterPro" id="IPR006303">
    <property type="entry name" value="FliR"/>
</dbReference>
<dbReference type="EMBL" id="JAESWC010000018">
    <property type="protein sequence ID" value="MBL4937981.1"/>
    <property type="molecule type" value="Genomic_DNA"/>
</dbReference>
<evidence type="ECO:0000256" key="13">
    <source>
        <dbReference type="NCBIfam" id="TIGR01400"/>
    </source>
</evidence>
<dbReference type="SUPFAM" id="SSF160544">
    <property type="entry name" value="EscU C-terminal domain-like"/>
    <property type="match status" value="1"/>
</dbReference>
<sequence length="609" mass="67887">MINMAYFTALILVFIRMIGFFAVVPIFFPKGLPNTVKVAFTLIVAYILLPGINYSAVNITSNYILISFIINEVITGLTLGFITNLCFFSIKMAGQFIDQQIGFSMISMFDPTTNSNSTFIENILYWCSLILFFTIDGHHMLIRALVESFNSISLGKFILSGESVNLILNGFVQFFAIGLKIAIPLVLIILITDITLGLIGRAVPQINLMILGLPIKILVGLTCFVLALPLLFNMITNSFGNMQDILKGIFKVVPFIVVFASEDKTEEATPKKKSDARKKGQVARSKEVNLALTMLAATLAFLALGSYAGSSLKDTMQMFLNNYLLTNLDYNSLQGITLTALWRIALVILPIIVPIMIMGVLANFIQVGFMVTQEPLKPQLSKINPLKGLKRIFSFRTVIETIKNLIIVSILAYVGYGFIRDNYSYIMQMGNLKIGAVPAAFGKIVMSIFSKITIIMVVVALADYLYQRFQYNKDLKMTKQEIKEEFKQQEGDPQIKGKIKQRQREMASRRMMQAVPDATVVVTNPTHIACALRYKEGEDSAPILIAKGADNVAIKIKEIAKNSEVPIIENRALARLIFAEVEIDSKVPTEMYQAVAEVLALVYKMNKKK</sequence>
<evidence type="ECO:0000256" key="3">
    <source>
        <dbReference type="ARBA" id="ARBA00010690"/>
    </source>
</evidence>
<evidence type="ECO:0000256" key="9">
    <source>
        <dbReference type="ARBA" id="ARBA00022989"/>
    </source>
</evidence>
<feature type="transmembrane region" description="Helical" evidence="14">
    <location>
        <begin position="7"/>
        <end position="28"/>
    </location>
</feature>
<feature type="transmembrane region" description="Helical" evidence="14">
    <location>
        <begin position="340"/>
        <end position="372"/>
    </location>
</feature>
<dbReference type="InterPro" id="IPR006136">
    <property type="entry name" value="FlhB"/>
</dbReference>
<comment type="similarity">
    <text evidence="2 14">Belongs to the FliR/MopE/SpaR family.</text>
</comment>
<keyword evidence="7" id="KW-1005">Bacterial flagellum biogenesis</keyword>
<dbReference type="Proteomes" id="UP000632377">
    <property type="component" value="Unassembled WGS sequence"/>
</dbReference>
<feature type="transmembrane region" description="Helical" evidence="14">
    <location>
        <begin position="288"/>
        <end position="308"/>
    </location>
</feature>
<evidence type="ECO:0000256" key="14">
    <source>
        <dbReference type="RuleBase" id="RU362071"/>
    </source>
</evidence>
<feature type="transmembrane region" description="Helical" evidence="14">
    <location>
        <begin position="34"/>
        <end position="52"/>
    </location>
</feature>
<dbReference type="InterPro" id="IPR029025">
    <property type="entry name" value="T3SS_substrate_exporter_C"/>
</dbReference>
<dbReference type="RefSeq" id="WP_202750720.1">
    <property type="nucleotide sequence ID" value="NZ_JAESWC010000018.1"/>
</dbReference>
<evidence type="ECO:0000256" key="5">
    <source>
        <dbReference type="ARBA" id="ARBA00022475"/>
    </source>
</evidence>
<dbReference type="PANTHER" id="PTHR30531">
    <property type="entry name" value="FLAGELLAR BIOSYNTHETIC PROTEIN FLHB"/>
    <property type="match status" value="1"/>
</dbReference>
<dbReference type="Gene3D" id="3.40.1690.10">
    <property type="entry name" value="secretion proteins EscU"/>
    <property type="match status" value="1"/>
</dbReference>
<keyword evidence="12" id="KW-1006">Bacterial flagellum protein export</keyword>